<dbReference type="SUPFAM" id="SSF88659">
    <property type="entry name" value="Sigma3 and sigma4 domains of RNA polymerase sigma factors"/>
    <property type="match status" value="1"/>
</dbReference>
<dbReference type="SUPFAM" id="SSF88946">
    <property type="entry name" value="Sigma2 domain of RNA polymerase sigma factors"/>
    <property type="match status" value="1"/>
</dbReference>
<gene>
    <name evidence="8" type="ORF">GCM10009838_21950</name>
</gene>
<dbReference type="InterPro" id="IPR014284">
    <property type="entry name" value="RNA_pol_sigma-70_dom"/>
</dbReference>
<evidence type="ECO:0000256" key="2">
    <source>
        <dbReference type="ARBA" id="ARBA00023015"/>
    </source>
</evidence>
<dbReference type="InterPro" id="IPR013324">
    <property type="entry name" value="RNA_pol_sigma_r3/r4-like"/>
</dbReference>
<dbReference type="Gene3D" id="1.10.10.10">
    <property type="entry name" value="Winged helix-like DNA-binding domain superfamily/Winged helix DNA-binding domain"/>
    <property type="match status" value="1"/>
</dbReference>
<evidence type="ECO:0000259" key="7">
    <source>
        <dbReference type="Pfam" id="PF08281"/>
    </source>
</evidence>
<dbReference type="InterPro" id="IPR013325">
    <property type="entry name" value="RNA_pol_sigma_r2"/>
</dbReference>
<dbReference type="PANTHER" id="PTHR43133">
    <property type="entry name" value="RNA POLYMERASE ECF-TYPE SIGMA FACTO"/>
    <property type="match status" value="1"/>
</dbReference>
<sequence>MPSMRIEGVDRDAEFSAYAAAKASRLGETAYLICGDWHRAQDLTQLALAKVYVAWHRLHDDGSIDGYAKRILLNEFLSQQRRRSWHERPSAVLPDRPAADDSADLRLTLLEALARLSPRRRAVVVLRYWEDHSVESAADLLGMSASAVKSTSARALAELRELLGDQFPVEA</sequence>
<dbReference type="InterPro" id="IPR039425">
    <property type="entry name" value="RNA_pol_sigma-70-like"/>
</dbReference>
<dbReference type="NCBIfam" id="TIGR02983">
    <property type="entry name" value="SigE-fam_strep"/>
    <property type="match status" value="1"/>
</dbReference>
<feature type="domain" description="RNA polymerase sigma-70 region 2" evidence="6">
    <location>
        <begin position="29"/>
        <end position="85"/>
    </location>
</feature>
<evidence type="ECO:0000259" key="6">
    <source>
        <dbReference type="Pfam" id="PF04542"/>
    </source>
</evidence>
<keyword evidence="3" id="KW-0731">Sigma factor</keyword>
<comment type="caution">
    <text evidence="8">The sequence shown here is derived from an EMBL/GenBank/DDBJ whole genome shotgun (WGS) entry which is preliminary data.</text>
</comment>
<evidence type="ECO:0000256" key="1">
    <source>
        <dbReference type="ARBA" id="ARBA00010641"/>
    </source>
</evidence>
<reference evidence="9" key="1">
    <citation type="journal article" date="2019" name="Int. J. Syst. Evol. Microbiol.">
        <title>The Global Catalogue of Microorganisms (GCM) 10K type strain sequencing project: providing services to taxonomists for standard genome sequencing and annotation.</title>
        <authorList>
            <consortium name="The Broad Institute Genomics Platform"/>
            <consortium name="The Broad Institute Genome Sequencing Center for Infectious Disease"/>
            <person name="Wu L."/>
            <person name="Ma J."/>
        </authorList>
    </citation>
    <scope>NUCLEOTIDE SEQUENCE [LARGE SCALE GENOMIC DNA]</scope>
    <source>
        <strain evidence="9">JCM 16013</strain>
    </source>
</reference>
<evidence type="ECO:0000313" key="9">
    <source>
        <dbReference type="Proteomes" id="UP001499854"/>
    </source>
</evidence>
<dbReference type="InterPro" id="IPR013249">
    <property type="entry name" value="RNA_pol_sigma70_r4_t2"/>
</dbReference>
<name>A0ABP5CK14_9ACTN</name>
<protein>
    <submittedName>
        <fullName evidence="8">SigE family RNA polymerase sigma factor</fullName>
    </submittedName>
</protein>
<dbReference type="PANTHER" id="PTHR43133:SF50">
    <property type="entry name" value="ECF RNA POLYMERASE SIGMA FACTOR SIGM"/>
    <property type="match status" value="1"/>
</dbReference>
<keyword evidence="2" id="KW-0805">Transcription regulation</keyword>
<dbReference type="Pfam" id="PF04542">
    <property type="entry name" value="Sigma70_r2"/>
    <property type="match status" value="1"/>
</dbReference>
<dbReference type="Gene3D" id="1.10.1740.10">
    <property type="match status" value="1"/>
</dbReference>
<dbReference type="InterPro" id="IPR014325">
    <property type="entry name" value="RNA_pol_sigma-E_actinobac"/>
</dbReference>
<evidence type="ECO:0000256" key="4">
    <source>
        <dbReference type="ARBA" id="ARBA00023125"/>
    </source>
</evidence>
<evidence type="ECO:0000256" key="5">
    <source>
        <dbReference type="ARBA" id="ARBA00023163"/>
    </source>
</evidence>
<dbReference type="InterPro" id="IPR036388">
    <property type="entry name" value="WH-like_DNA-bd_sf"/>
</dbReference>
<keyword evidence="5" id="KW-0804">Transcription</keyword>
<evidence type="ECO:0000313" key="8">
    <source>
        <dbReference type="EMBL" id="GAA1964271.1"/>
    </source>
</evidence>
<dbReference type="Pfam" id="PF08281">
    <property type="entry name" value="Sigma70_r4_2"/>
    <property type="match status" value="1"/>
</dbReference>
<organism evidence="8 9">
    <name type="scientific">Catenulispora subtropica</name>
    <dbReference type="NCBI Taxonomy" id="450798"/>
    <lineage>
        <taxon>Bacteria</taxon>
        <taxon>Bacillati</taxon>
        <taxon>Actinomycetota</taxon>
        <taxon>Actinomycetes</taxon>
        <taxon>Catenulisporales</taxon>
        <taxon>Catenulisporaceae</taxon>
        <taxon>Catenulispora</taxon>
    </lineage>
</organism>
<keyword evidence="4" id="KW-0238">DNA-binding</keyword>
<comment type="similarity">
    <text evidence="1">Belongs to the sigma-70 factor family. ECF subfamily.</text>
</comment>
<dbReference type="EMBL" id="BAAAQM010000009">
    <property type="protein sequence ID" value="GAA1964271.1"/>
    <property type="molecule type" value="Genomic_DNA"/>
</dbReference>
<dbReference type="InterPro" id="IPR007627">
    <property type="entry name" value="RNA_pol_sigma70_r2"/>
</dbReference>
<proteinExistence type="inferred from homology"/>
<evidence type="ECO:0000256" key="3">
    <source>
        <dbReference type="ARBA" id="ARBA00023082"/>
    </source>
</evidence>
<feature type="domain" description="RNA polymerase sigma factor 70 region 4 type 2" evidence="7">
    <location>
        <begin position="108"/>
        <end position="159"/>
    </location>
</feature>
<keyword evidence="9" id="KW-1185">Reference proteome</keyword>
<dbReference type="Proteomes" id="UP001499854">
    <property type="component" value="Unassembled WGS sequence"/>
</dbReference>
<dbReference type="NCBIfam" id="TIGR02937">
    <property type="entry name" value="sigma70-ECF"/>
    <property type="match status" value="1"/>
</dbReference>
<dbReference type="CDD" id="cd06171">
    <property type="entry name" value="Sigma70_r4"/>
    <property type="match status" value="1"/>
</dbReference>
<accession>A0ABP5CK14</accession>